<organism evidence="7 8">
    <name type="scientific">Methylobacterium longum</name>
    <dbReference type="NCBI Taxonomy" id="767694"/>
    <lineage>
        <taxon>Bacteria</taxon>
        <taxon>Pseudomonadati</taxon>
        <taxon>Pseudomonadota</taxon>
        <taxon>Alphaproteobacteria</taxon>
        <taxon>Hyphomicrobiales</taxon>
        <taxon>Methylobacteriaceae</taxon>
        <taxon>Methylobacterium</taxon>
    </lineage>
</organism>
<evidence type="ECO:0000313" key="7">
    <source>
        <dbReference type="EMBL" id="MDN3570887.1"/>
    </source>
</evidence>
<feature type="domain" description="Single Cache" evidence="6">
    <location>
        <begin position="36"/>
        <end position="113"/>
    </location>
</feature>
<gene>
    <name evidence="7" type="ORF">QWZ18_09635</name>
</gene>
<evidence type="ECO:0000256" key="3">
    <source>
        <dbReference type="ARBA" id="ARBA00022692"/>
    </source>
</evidence>
<dbReference type="Proteomes" id="UP001244297">
    <property type="component" value="Unassembled WGS sequence"/>
</dbReference>
<dbReference type="Pfam" id="PF08269">
    <property type="entry name" value="dCache_2"/>
    <property type="match status" value="1"/>
</dbReference>
<keyword evidence="4" id="KW-1133">Transmembrane helix</keyword>
<dbReference type="SMART" id="SM01049">
    <property type="entry name" value="Cache_2"/>
    <property type="match status" value="1"/>
</dbReference>
<dbReference type="InterPro" id="IPR004010">
    <property type="entry name" value="Double_Cache_2"/>
</dbReference>
<evidence type="ECO:0000256" key="1">
    <source>
        <dbReference type="ARBA" id="ARBA00004651"/>
    </source>
</evidence>
<proteinExistence type="predicted"/>
<keyword evidence="2" id="KW-1003">Cell membrane</keyword>
<dbReference type="Gene3D" id="3.30.450.20">
    <property type="entry name" value="PAS domain"/>
    <property type="match status" value="1"/>
</dbReference>
<reference evidence="8" key="1">
    <citation type="journal article" date="2019" name="Int. J. Syst. Evol. Microbiol.">
        <title>The Global Catalogue of Microorganisms (GCM) 10K type strain sequencing project: providing services to taxonomists for standard genome sequencing and annotation.</title>
        <authorList>
            <consortium name="The Broad Institute Genomics Platform"/>
            <consortium name="The Broad Institute Genome Sequencing Center for Infectious Disease"/>
            <person name="Wu L."/>
            <person name="Ma J."/>
        </authorList>
    </citation>
    <scope>NUCLEOTIDE SEQUENCE [LARGE SCALE GENOMIC DNA]</scope>
    <source>
        <strain evidence="8">CECT 7806</strain>
    </source>
</reference>
<accession>A0ABT8AM37</accession>
<comment type="caution">
    <text evidence="7">The sequence shown here is derived from an EMBL/GenBank/DDBJ whole genome shotgun (WGS) entry which is preliminary data.</text>
</comment>
<name>A0ABT8AM37_9HYPH</name>
<comment type="subcellular location">
    <subcellularLocation>
        <location evidence="1">Cell membrane</location>
        <topology evidence="1">Multi-pass membrane protein</topology>
    </subcellularLocation>
</comment>
<sequence>MPSGRGNVRLATWLVAPLLFCAPFNAFGERHPPPSHQAAEIEALVNRAAEALEQQGSAAFSAFRRKGSGWRYGDVYLFVVDMQGIVLLNAARPNREGRDLLDERDADGKRFHRDFVDVVIRFGSGWVDYMFPKPGEAAAAVKWSYVCGTRVDGVEALVGAGVYVDGR</sequence>
<evidence type="ECO:0000256" key="4">
    <source>
        <dbReference type="ARBA" id="ARBA00022989"/>
    </source>
</evidence>
<evidence type="ECO:0000313" key="8">
    <source>
        <dbReference type="Proteomes" id="UP001244297"/>
    </source>
</evidence>
<dbReference type="InterPro" id="IPR033480">
    <property type="entry name" value="sCache_2"/>
</dbReference>
<protein>
    <submittedName>
        <fullName evidence="7">Cache domain-containing protein</fullName>
    </submittedName>
</protein>
<dbReference type="EMBL" id="JAUFPT010000026">
    <property type="protein sequence ID" value="MDN3570887.1"/>
    <property type="molecule type" value="Genomic_DNA"/>
</dbReference>
<dbReference type="RefSeq" id="WP_238289083.1">
    <property type="nucleotide sequence ID" value="NZ_BPQS01000014.1"/>
</dbReference>
<keyword evidence="8" id="KW-1185">Reference proteome</keyword>
<keyword evidence="3" id="KW-0812">Transmembrane</keyword>
<evidence type="ECO:0000256" key="2">
    <source>
        <dbReference type="ARBA" id="ARBA00022475"/>
    </source>
</evidence>
<keyword evidence="5" id="KW-0472">Membrane</keyword>
<evidence type="ECO:0000259" key="6">
    <source>
        <dbReference type="SMART" id="SM01049"/>
    </source>
</evidence>
<evidence type="ECO:0000256" key="5">
    <source>
        <dbReference type="ARBA" id="ARBA00023136"/>
    </source>
</evidence>